<keyword evidence="2" id="KW-0732">Signal</keyword>
<dbReference type="InterPro" id="IPR007298">
    <property type="entry name" value="Cu-R_lipoprotein_NlpE"/>
</dbReference>
<name>A0A9X1WY89_9GAMM</name>
<feature type="chain" id="PRO_5040897316" evidence="2">
    <location>
        <begin position="20"/>
        <end position="150"/>
    </location>
</feature>
<dbReference type="Pfam" id="PF04170">
    <property type="entry name" value="NlpE"/>
    <property type="match status" value="1"/>
</dbReference>
<dbReference type="PROSITE" id="PS51257">
    <property type="entry name" value="PROKAR_LIPOPROTEIN"/>
    <property type="match status" value="1"/>
</dbReference>
<keyword evidence="4" id="KW-1185">Reference proteome</keyword>
<evidence type="ECO:0000313" key="3">
    <source>
        <dbReference type="EMBL" id="MCJ8147329.1"/>
    </source>
</evidence>
<dbReference type="Proteomes" id="UP001139701">
    <property type="component" value="Unassembled WGS sequence"/>
</dbReference>
<dbReference type="EMBL" id="JAKUML010000019">
    <property type="protein sequence ID" value="MCJ8147329.1"/>
    <property type="molecule type" value="Genomic_DNA"/>
</dbReference>
<comment type="caution">
    <text evidence="3">The sequence shown here is derived from an EMBL/GenBank/DDBJ whole genome shotgun (WGS) entry which is preliminary data.</text>
</comment>
<feature type="compositionally biased region" description="Polar residues" evidence="1">
    <location>
        <begin position="24"/>
        <end position="33"/>
    </location>
</feature>
<dbReference type="RefSeq" id="WP_241573240.1">
    <property type="nucleotide sequence ID" value="NZ_JAKUML010000019.1"/>
</dbReference>
<evidence type="ECO:0000256" key="2">
    <source>
        <dbReference type="SAM" id="SignalP"/>
    </source>
</evidence>
<organism evidence="3 4">
    <name type="scientific">Acinetobacter sedimenti</name>
    <dbReference type="NCBI Taxonomy" id="2919922"/>
    <lineage>
        <taxon>Bacteria</taxon>
        <taxon>Pseudomonadati</taxon>
        <taxon>Pseudomonadota</taxon>
        <taxon>Gammaproteobacteria</taxon>
        <taxon>Moraxellales</taxon>
        <taxon>Moraxellaceae</taxon>
        <taxon>Acinetobacter</taxon>
    </lineage>
</organism>
<protein>
    <submittedName>
        <fullName evidence="3">Copper resistance protein NlpE</fullName>
    </submittedName>
</protein>
<sequence length="150" mass="16599">MKKLILAFAITSLALTACSKPENKSNTEQSAQNPDPAHTAENSLDWHGKYTGTLPCADCNGIETAIQLNENKTYEINETYLGKGQGKGQNFVEKGSFNFDNSNSSIIVLDQKADGRKYFVAENQLYALDSFGEKITGDFEEMYILKKEAN</sequence>
<proteinExistence type="predicted"/>
<evidence type="ECO:0000313" key="4">
    <source>
        <dbReference type="Proteomes" id="UP001139701"/>
    </source>
</evidence>
<dbReference type="AlphaFoldDB" id="A0A9X1WY89"/>
<feature type="region of interest" description="Disordered" evidence="1">
    <location>
        <begin position="21"/>
        <end position="44"/>
    </location>
</feature>
<accession>A0A9X1WY89</accession>
<reference evidence="3" key="1">
    <citation type="submission" date="2022-02" db="EMBL/GenBank/DDBJ databases">
        <title>Acinetobacter A3.8 sp. nov., isolated from Sediment (Zhairuo Island).</title>
        <authorList>
            <person name="Zheng K."/>
        </authorList>
    </citation>
    <scope>NUCLEOTIDE SEQUENCE</scope>
    <source>
        <strain evidence="3">A3.8</strain>
    </source>
</reference>
<dbReference type="Gene3D" id="2.40.128.640">
    <property type="match status" value="1"/>
</dbReference>
<gene>
    <name evidence="3" type="ORF">MKI79_10570</name>
</gene>
<evidence type="ECO:0000256" key="1">
    <source>
        <dbReference type="SAM" id="MobiDB-lite"/>
    </source>
</evidence>
<feature type="signal peptide" evidence="2">
    <location>
        <begin position="1"/>
        <end position="19"/>
    </location>
</feature>